<reference evidence="1" key="2">
    <citation type="journal article" date="2015" name="Fish Shellfish Immunol.">
        <title>Early steps in the European eel (Anguilla anguilla)-Vibrio vulnificus interaction in the gills: Role of the RtxA13 toxin.</title>
        <authorList>
            <person name="Callol A."/>
            <person name="Pajuelo D."/>
            <person name="Ebbesson L."/>
            <person name="Teles M."/>
            <person name="MacKenzie S."/>
            <person name="Amaro C."/>
        </authorList>
    </citation>
    <scope>NUCLEOTIDE SEQUENCE</scope>
</reference>
<name>A0A0E9V8N5_ANGAN</name>
<evidence type="ECO:0000313" key="1">
    <source>
        <dbReference type="EMBL" id="JAH74474.1"/>
    </source>
</evidence>
<reference evidence="1" key="1">
    <citation type="submission" date="2014-11" db="EMBL/GenBank/DDBJ databases">
        <authorList>
            <person name="Amaro Gonzalez C."/>
        </authorList>
    </citation>
    <scope>NUCLEOTIDE SEQUENCE</scope>
</reference>
<dbReference type="AlphaFoldDB" id="A0A0E9V8N5"/>
<protein>
    <submittedName>
        <fullName evidence="1">Uncharacterized protein</fullName>
    </submittedName>
</protein>
<organism evidence="1">
    <name type="scientific">Anguilla anguilla</name>
    <name type="common">European freshwater eel</name>
    <name type="synonym">Muraena anguilla</name>
    <dbReference type="NCBI Taxonomy" id="7936"/>
    <lineage>
        <taxon>Eukaryota</taxon>
        <taxon>Metazoa</taxon>
        <taxon>Chordata</taxon>
        <taxon>Craniata</taxon>
        <taxon>Vertebrata</taxon>
        <taxon>Euteleostomi</taxon>
        <taxon>Actinopterygii</taxon>
        <taxon>Neopterygii</taxon>
        <taxon>Teleostei</taxon>
        <taxon>Anguilliformes</taxon>
        <taxon>Anguillidae</taxon>
        <taxon>Anguilla</taxon>
    </lineage>
</organism>
<sequence>MGLVQSFSSRDEDETDNSHSLFWTECLTS</sequence>
<accession>A0A0E9V8N5</accession>
<dbReference type="EMBL" id="GBXM01034103">
    <property type="protein sequence ID" value="JAH74474.1"/>
    <property type="molecule type" value="Transcribed_RNA"/>
</dbReference>
<proteinExistence type="predicted"/>